<organism evidence="3 4">
    <name type="scientific">Aspergillus coremiiformis</name>
    <dbReference type="NCBI Taxonomy" id="138285"/>
    <lineage>
        <taxon>Eukaryota</taxon>
        <taxon>Fungi</taxon>
        <taxon>Dikarya</taxon>
        <taxon>Ascomycota</taxon>
        <taxon>Pezizomycotina</taxon>
        <taxon>Eurotiomycetes</taxon>
        <taxon>Eurotiomycetidae</taxon>
        <taxon>Eurotiales</taxon>
        <taxon>Aspergillaceae</taxon>
        <taxon>Aspergillus</taxon>
        <taxon>Aspergillus subgen. Circumdati</taxon>
    </lineage>
</organism>
<proteinExistence type="predicted"/>
<dbReference type="GO" id="GO:0006629">
    <property type="term" value="P:lipid metabolic process"/>
    <property type="evidence" value="ECO:0007669"/>
    <property type="project" value="InterPro"/>
</dbReference>
<sequence length="491" mass="54142">MGFGRRKDKAPAYPEESHSTTLSTATTFDSNISGTTLVTESLSRESLNQDETPGPTTRTQKVRRSLAKYQSYTDLSSVISQTVVKANATKLKAQNSVVELEHQMRAYVAHTSIDLYGAMLKKLDHVITSMDEGLFRDKDDLITEYGDEVGYTKTEKEGKQPSTGSSFFSKPYLYHNSRLPAHLPPLHLPPHTYALIRLAAQYSSSAYRKPAEPTSTNAYVSANPWHGTKAMIIKPLASDDLQSIVLAIRGTQSFRDWAVNMNTLPTAPQNLLDDAENLCHAGFLTVAEKMIPSLAAHLRDLLTEDPTRASYSLILTGHSAGGAVASLLYCHLHSTTASSELSHVASFFPTIHCITFGAPPISIRPLLPPNPPSIFYAFINEGDPVPRAEKPYITSLLNLYLSPGPFHLDTTRTYPFIRRKTTPATWHVPPTTLALAGHIVLLRTPAADHRTPGPEVEACHVTNELLKDVIFGDPIQHMMGLYMDRIDCLPR</sequence>
<dbReference type="PANTHER" id="PTHR46023:SF6">
    <property type="entry name" value="LIPASE CLASS 3 FAMILY PROTEIN"/>
    <property type="match status" value="1"/>
</dbReference>
<name>A0A5N6ZFC5_9EURO</name>
<dbReference type="EMBL" id="ML739039">
    <property type="protein sequence ID" value="KAE8356381.1"/>
    <property type="molecule type" value="Genomic_DNA"/>
</dbReference>
<evidence type="ECO:0000313" key="3">
    <source>
        <dbReference type="EMBL" id="KAE8356381.1"/>
    </source>
</evidence>
<evidence type="ECO:0000256" key="1">
    <source>
        <dbReference type="SAM" id="MobiDB-lite"/>
    </source>
</evidence>
<dbReference type="Proteomes" id="UP000327118">
    <property type="component" value="Unassembled WGS sequence"/>
</dbReference>
<dbReference type="InterPro" id="IPR029058">
    <property type="entry name" value="AB_hydrolase_fold"/>
</dbReference>
<dbReference type="AlphaFoldDB" id="A0A5N6ZFC5"/>
<feature type="region of interest" description="Disordered" evidence="1">
    <location>
        <begin position="1"/>
        <end position="23"/>
    </location>
</feature>
<evidence type="ECO:0000259" key="2">
    <source>
        <dbReference type="Pfam" id="PF01764"/>
    </source>
</evidence>
<keyword evidence="3" id="KW-0378">Hydrolase</keyword>
<dbReference type="OrthoDB" id="438440at2759"/>
<gene>
    <name evidence="3" type="ORF">BDV28DRAFT_145257</name>
</gene>
<keyword evidence="4" id="KW-1185">Reference proteome</keyword>
<reference evidence="4" key="1">
    <citation type="submission" date="2019-04" db="EMBL/GenBank/DDBJ databases">
        <title>Friends and foes A comparative genomics studyof 23 Aspergillus species from section Flavi.</title>
        <authorList>
            <consortium name="DOE Joint Genome Institute"/>
            <person name="Kjaerbolling I."/>
            <person name="Vesth T."/>
            <person name="Frisvad J.C."/>
            <person name="Nybo J.L."/>
            <person name="Theobald S."/>
            <person name="Kildgaard S."/>
            <person name="Isbrandt T."/>
            <person name="Kuo A."/>
            <person name="Sato A."/>
            <person name="Lyhne E.K."/>
            <person name="Kogle M.E."/>
            <person name="Wiebenga A."/>
            <person name="Kun R.S."/>
            <person name="Lubbers R.J."/>
            <person name="Makela M.R."/>
            <person name="Barry K."/>
            <person name="Chovatia M."/>
            <person name="Clum A."/>
            <person name="Daum C."/>
            <person name="Haridas S."/>
            <person name="He G."/>
            <person name="LaButti K."/>
            <person name="Lipzen A."/>
            <person name="Mondo S."/>
            <person name="Riley R."/>
            <person name="Salamov A."/>
            <person name="Simmons B.A."/>
            <person name="Magnuson J.K."/>
            <person name="Henrissat B."/>
            <person name="Mortensen U.H."/>
            <person name="Larsen T.O."/>
            <person name="Devries R.P."/>
            <person name="Grigoriev I.V."/>
            <person name="Machida M."/>
            <person name="Baker S.E."/>
            <person name="Andersen M.R."/>
        </authorList>
    </citation>
    <scope>NUCLEOTIDE SEQUENCE [LARGE SCALE GENOMIC DNA]</scope>
    <source>
        <strain evidence="4">CBS 553.77</strain>
    </source>
</reference>
<evidence type="ECO:0000313" key="4">
    <source>
        <dbReference type="Proteomes" id="UP000327118"/>
    </source>
</evidence>
<feature type="compositionally biased region" description="Polar residues" evidence="1">
    <location>
        <begin position="40"/>
        <end position="59"/>
    </location>
</feature>
<protein>
    <submittedName>
        <fullName evidence="3">Alpha/Beta hydrolase protein</fullName>
    </submittedName>
</protein>
<dbReference type="Pfam" id="PF01764">
    <property type="entry name" value="Lipase_3"/>
    <property type="match status" value="1"/>
</dbReference>
<dbReference type="Gene3D" id="3.40.50.1820">
    <property type="entry name" value="alpha/beta hydrolase"/>
    <property type="match status" value="1"/>
</dbReference>
<dbReference type="InterPro" id="IPR002921">
    <property type="entry name" value="Fungal_lipase-type"/>
</dbReference>
<dbReference type="CDD" id="cd00519">
    <property type="entry name" value="Lipase_3"/>
    <property type="match status" value="1"/>
</dbReference>
<feature type="domain" description="Fungal lipase-type" evidence="2">
    <location>
        <begin position="245"/>
        <end position="388"/>
    </location>
</feature>
<dbReference type="PANTHER" id="PTHR46023">
    <property type="entry name" value="LIPASE CLASS 3 PROTEIN-LIKE"/>
    <property type="match status" value="1"/>
</dbReference>
<dbReference type="GO" id="GO:0016787">
    <property type="term" value="F:hydrolase activity"/>
    <property type="evidence" value="ECO:0007669"/>
    <property type="project" value="UniProtKB-KW"/>
</dbReference>
<accession>A0A5N6ZFC5</accession>
<dbReference type="SUPFAM" id="SSF53474">
    <property type="entry name" value="alpha/beta-Hydrolases"/>
    <property type="match status" value="1"/>
</dbReference>
<feature type="region of interest" description="Disordered" evidence="1">
    <location>
        <begin position="40"/>
        <end position="61"/>
    </location>
</feature>